<sequence>MNQGNAEPAVKAYLGPLPQGATGYSFVTDIPPSRERNFPAGRGAIWCEGGEGVRDLPGQQGTVFIPVEVL</sequence>
<dbReference type="AlphaFoldDB" id="A0A842I5S4"/>
<dbReference type="EMBL" id="JACLQD010000001">
    <property type="protein sequence ID" value="MBC2835009.1"/>
    <property type="molecule type" value="Genomic_DNA"/>
</dbReference>
<proteinExistence type="predicted"/>
<gene>
    <name evidence="1" type="ORF">H7F16_05785</name>
</gene>
<protein>
    <submittedName>
        <fullName evidence="1">Uncharacterized protein</fullName>
    </submittedName>
</protein>
<reference evidence="1 2" key="1">
    <citation type="journal article" date="2017" name="Int. J. Syst. Evol. Microbiol.">
        <title>Gemmobacter straminiformis sp. nov., isolated from an artificial fountain.</title>
        <authorList>
            <person name="Kang J.Y."/>
            <person name="Kim M.J."/>
            <person name="Chun J."/>
            <person name="Son K.P."/>
            <person name="Jahng K.Y."/>
        </authorList>
    </citation>
    <scope>NUCLEOTIDE SEQUENCE [LARGE SCALE GENOMIC DNA]</scope>
    <source>
        <strain evidence="1 2">CAM-8</strain>
    </source>
</reference>
<accession>A0A842I5S4</accession>
<dbReference type="Proteomes" id="UP000555411">
    <property type="component" value="Unassembled WGS sequence"/>
</dbReference>
<name>A0A842I5S4_9RHOB</name>
<organism evidence="1 2">
    <name type="scientific">Paragemmobacter straminiformis</name>
    <dbReference type="NCBI Taxonomy" id="2045119"/>
    <lineage>
        <taxon>Bacteria</taxon>
        <taxon>Pseudomonadati</taxon>
        <taxon>Pseudomonadota</taxon>
        <taxon>Alphaproteobacteria</taxon>
        <taxon>Rhodobacterales</taxon>
        <taxon>Paracoccaceae</taxon>
        <taxon>Paragemmobacter</taxon>
    </lineage>
</organism>
<evidence type="ECO:0000313" key="2">
    <source>
        <dbReference type="Proteomes" id="UP000555411"/>
    </source>
</evidence>
<evidence type="ECO:0000313" key="1">
    <source>
        <dbReference type="EMBL" id="MBC2835009.1"/>
    </source>
</evidence>
<dbReference type="RefSeq" id="WP_185796565.1">
    <property type="nucleotide sequence ID" value="NZ_JACLQD010000001.1"/>
</dbReference>
<comment type="caution">
    <text evidence="1">The sequence shown here is derived from an EMBL/GenBank/DDBJ whole genome shotgun (WGS) entry which is preliminary data.</text>
</comment>
<keyword evidence="2" id="KW-1185">Reference proteome</keyword>